<keyword evidence="6" id="KW-0812">Transmembrane</keyword>
<dbReference type="RefSeq" id="WP_146840527.1">
    <property type="nucleotide sequence ID" value="NZ_BJVQ01000086.1"/>
</dbReference>
<comment type="subcellular location">
    <subcellularLocation>
        <location evidence="1">Cell envelope</location>
    </subcellularLocation>
</comment>
<dbReference type="Pfam" id="PF00578">
    <property type="entry name" value="AhpC-TSA"/>
    <property type="match status" value="1"/>
</dbReference>
<evidence type="ECO:0000313" key="9">
    <source>
        <dbReference type="EMBL" id="MBB5473255.1"/>
    </source>
</evidence>
<dbReference type="EMBL" id="BJVQ01000086">
    <property type="protein sequence ID" value="GEL48542.1"/>
    <property type="molecule type" value="Genomic_DNA"/>
</dbReference>
<evidence type="ECO:0000256" key="5">
    <source>
        <dbReference type="ARBA" id="ARBA00023284"/>
    </source>
</evidence>
<evidence type="ECO:0000256" key="3">
    <source>
        <dbReference type="ARBA" id="ARBA00022968"/>
    </source>
</evidence>
<name>A0A511FH74_9CELL</name>
<dbReference type="InterPro" id="IPR050553">
    <property type="entry name" value="Thioredoxin_ResA/DsbE_sf"/>
</dbReference>
<sequence length="208" mass="22130">MTSAKVARERRAVALAQVREEQRQHDRRRKLVMTGASALVVGLIVAVVTAALLSARETTSSDLGPAPDFTLQASDGSSVTLSDFRGSPVVLYFNEGAGCGSCLQQMGEIEKDPAFAEAGITVLPIVMNTAEQISADMKTYGVTTPFLLDDGTVSDEYGTLGTGMHEGLPGHSFVLVDADGERAWSGNYPSMWLAPQDLLKEVQARLPG</sequence>
<dbReference type="SUPFAM" id="SSF52833">
    <property type="entry name" value="Thioredoxin-like"/>
    <property type="match status" value="1"/>
</dbReference>
<dbReference type="EMBL" id="JACHDN010000001">
    <property type="protein sequence ID" value="MBB5473255.1"/>
    <property type="molecule type" value="Genomic_DNA"/>
</dbReference>
<dbReference type="OrthoDB" id="9151585at2"/>
<feature type="transmembrane region" description="Helical" evidence="6">
    <location>
        <begin position="31"/>
        <end position="53"/>
    </location>
</feature>
<dbReference type="AlphaFoldDB" id="A0A511FH74"/>
<gene>
    <name evidence="8" type="ORF">CHO01_36580</name>
    <name evidence="9" type="ORF">HNR08_001991</name>
</gene>
<proteinExistence type="predicted"/>
<keyword evidence="3" id="KW-0735">Signal-anchor</keyword>
<evidence type="ECO:0000313" key="11">
    <source>
        <dbReference type="Proteomes" id="UP000564629"/>
    </source>
</evidence>
<dbReference type="InterPro" id="IPR013766">
    <property type="entry name" value="Thioredoxin_domain"/>
</dbReference>
<dbReference type="PANTHER" id="PTHR42852:SF6">
    <property type="entry name" value="THIOL:DISULFIDE INTERCHANGE PROTEIN DSBE"/>
    <property type="match status" value="1"/>
</dbReference>
<dbReference type="GO" id="GO:0016491">
    <property type="term" value="F:oxidoreductase activity"/>
    <property type="evidence" value="ECO:0007669"/>
    <property type="project" value="InterPro"/>
</dbReference>
<dbReference type="InterPro" id="IPR000866">
    <property type="entry name" value="AhpC/TSA"/>
</dbReference>
<evidence type="ECO:0000256" key="6">
    <source>
        <dbReference type="SAM" id="Phobius"/>
    </source>
</evidence>
<dbReference type="InterPro" id="IPR036249">
    <property type="entry name" value="Thioredoxin-like_sf"/>
</dbReference>
<dbReference type="GO" id="GO:0030313">
    <property type="term" value="C:cell envelope"/>
    <property type="evidence" value="ECO:0007669"/>
    <property type="project" value="UniProtKB-SubCell"/>
</dbReference>
<dbReference type="GO" id="GO:0016209">
    <property type="term" value="F:antioxidant activity"/>
    <property type="evidence" value="ECO:0007669"/>
    <property type="project" value="InterPro"/>
</dbReference>
<keyword evidence="6" id="KW-1133">Transmembrane helix</keyword>
<keyword evidence="4" id="KW-1015">Disulfide bond</keyword>
<feature type="domain" description="Thioredoxin" evidence="7">
    <location>
        <begin position="60"/>
        <end position="207"/>
    </location>
</feature>
<dbReference type="CDD" id="cd02966">
    <property type="entry name" value="TlpA_like_family"/>
    <property type="match status" value="1"/>
</dbReference>
<dbReference type="PANTHER" id="PTHR42852">
    <property type="entry name" value="THIOL:DISULFIDE INTERCHANGE PROTEIN DSBE"/>
    <property type="match status" value="1"/>
</dbReference>
<comment type="caution">
    <text evidence="8">The sequence shown here is derived from an EMBL/GenBank/DDBJ whole genome shotgun (WGS) entry which is preliminary data.</text>
</comment>
<dbReference type="Gene3D" id="3.40.30.10">
    <property type="entry name" value="Glutaredoxin"/>
    <property type="match status" value="1"/>
</dbReference>
<organism evidence="8 10">
    <name type="scientific">Cellulomonas hominis</name>
    <dbReference type="NCBI Taxonomy" id="156981"/>
    <lineage>
        <taxon>Bacteria</taxon>
        <taxon>Bacillati</taxon>
        <taxon>Actinomycetota</taxon>
        <taxon>Actinomycetes</taxon>
        <taxon>Micrococcales</taxon>
        <taxon>Cellulomonadaceae</taxon>
        <taxon>Cellulomonas</taxon>
    </lineage>
</organism>
<evidence type="ECO:0000313" key="8">
    <source>
        <dbReference type="EMBL" id="GEL48542.1"/>
    </source>
</evidence>
<evidence type="ECO:0000313" key="10">
    <source>
        <dbReference type="Proteomes" id="UP000321723"/>
    </source>
</evidence>
<evidence type="ECO:0000256" key="2">
    <source>
        <dbReference type="ARBA" id="ARBA00022748"/>
    </source>
</evidence>
<dbReference type="PROSITE" id="PS51352">
    <property type="entry name" value="THIOREDOXIN_2"/>
    <property type="match status" value="1"/>
</dbReference>
<keyword evidence="10" id="KW-1185">Reference proteome</keyword>
<keyword evidence="2" id="KW-0201">Cytochrome c-type biogenesis</keyword>
<evidence type="ECO:0000256" key="4">
    <source>
        <dbReference type="ARBA" id="ARBA00023157"/>
    </source>
</evidence>
<keyword evidence="6" id="KW-0472">Membrane</keyword>
<accession>A0A511FH74</accession>
<dbReference type="GO" id="GO:0017004">
    <property type="term" value="P:cytochrome complex assembly"/>
    <property type="evidence" value="ECO:0007669"/>
    <property type="project" value="UniProtKB-KW"/>
</dbReference>
<protein>
    <submittedName>
        <fullName evidence="9">Peroxiredoxin</fullName>
    </submittedName>
</protein>
<keyword evidence="5" id="KW-0676">Redox-active center</keyword>
<reference evidence="9 11" key="2">
    <citation type="submission" date="2020-08" db="EMBL/GenBank/DDBJ databases">
        <title>Sequencing the genomes of 1000 actinobacteria strains.</title>
        <authorList>
            <person name="Klenk H.-P."/>
        </authorList>
    </citation>
    <scope>NUCLEOTIDE SEQUENCE [LARGE SCALE GENOMIC DNA]</scope>
    <source>
        <strain evidence="9 11">DSM 9581</strain>
    </source>
</reference>
<evidence type="ECO:0000259" key="7">
    <source>
        <dbReference type="PROSITE" id="PS51352"/>
    </source>
</evidence>
<dbReference type="Proteomes" id="UP000564629">
    <property type="component" value="Unassembled WGS sequence"/>
</dbReference>
<reference evidence="8 10" key="1">
    <citation type="submission" date="2019-07" db="EMBL/GenBank/DDBJ databases">
        <title>Whole genome shotgun sequence of Cellulomonas hominis NBRC 16055.</title>
        <authorList>
            <person name="Hosoyama A."/>
            <person name="Uohara A."/>
            <person name="Ohji S."/>
            <person name="Ichikawa N."/>
        </authorList>
    </citation>
    <scope>NUCLEOTIDE SEQUENCE [LARGE SCALE GENOMIC DNA]</scope>
    <source>
        <strain evidence="8 10">NBRC 16055</strain>
    </source>
</reference>
<dbReference type="Proteomes" id="UP000321723">
    <property type="component" value="Unassembled WGS sequence"/>
</dbReference>
<evidence type="ECO:0000256" key="1">
    <source>
        <dbReference type="ARBA" id="ARBA00004196"/>
    </source>
</evidence>